<evidence type="ECO:0000256" key="1">
    <source>
        <dbReference type="SAM" id="MobiDB-lite"/>
    </source>
</evidence>
<feature type="region of interest" description="Disordered" evidence="1">
    <location>
        <begin position="41"/>
        <end position="77"/>
    </location>
</feature>
<evidence type="ECO:0000313" key="2">
    <source>
        <dbReference type="EMBL" id="PZT59087.1"/>
    </source>
</evidence>
<protein>
    <submittedName>
        <fullName evidence="2">Methyl-accepting chemotaxis protein</fullName>
    </submittedName>
</protein>
<proteinExistence type="predicted"/>
<accession>A0A2W6NSV3</accession>
<feature type="non-terminal residue" evidence="2">
    <location>
        <position position="77"/>
    </location>
</feature>
<evidence type="ECO:0000313" key="3">
    <source>
        <dbReference type="Proteomes" id="UP000249482"/>
    </source>
</evidence>
<gene>
    <name evidence="2" type="ORF">DNQ45_30175</name>
</gene>
<feature type="compositionally biased region" description="Basic and acidic residues" evidence="1">
    <location>
        <begin position="64"/>
        <end position="77"/>
    </location>
</feature>
<dbReference type="Proteomes" id="UP000249482">
    <property type="component" value="Unassembled WGS sequence"/>
</dbReference>
<sequence>TQELASRSTRASAGMYGDAHAEWGVKPKILGVGGGLGVRGGGRAGIDWSDDDAHQASSGSRASYDARHDIDAKASKD</sequence>
<name>A0A2W6NSV3_ECOLX</name>
<feature type="non-terminal residue" evidence="2">
    <location>
        <position position="1"/>
    </location>
</feature>
<reference evidence="2 3" key="1">
    <citation type="submission" date="2018-06" db="EMBL/GenBank/DDBJ databases">
        <title>Draft genome sequence of mcr-1-harboring Escherichia coli isolated from wound infection of a hospitalized patient, in Bolivia.</title>
        <authorList>
            <person name="Munoz M.E."/>
            <person name="Moura Q."/>
            <person name="Ventura P.R.M."/>
            <person name="Bustos L.R."/>
            <person name="Ovando B.G."/>
            <person name="Terrazas D.I.V."/>
            <person name="Yarhui N.B."/>
            <person name="Cerdeira L."/>
            <person name="Lincopan N."/>
        </authorList>
    </citation>
    <scope>NUCLEOTIDE SEQUENCE [LARGE SCALE GENOMIC DNA]</scope>
    <source>
        <strain evidence="2 3">EcMLT</strain>
    </source>
</reference>
<comment type="caution">
    <text evidence="2">The sequence shown here is derived from an EMBL/GenBank/DDBJ whole genome shotgun (WGS) entry which is preliminary data.</text>
</comment>
<organism evidence="2 3">
    <name type="scientific">Escherichia coli</name>
    <dbReference type="NCBI Taxonomy" id="562"/>
    <lineage>
        <taxon>Bacteria</taxon>
        <taxon>Pseudomonadati</taxon>
        <taxon>Pseudomonadota</taxon>
        <taxon>Gammaproteobacteria</taxon>
        <taxon>Enterobacterales</taxon>
        <taxon>Enterobacteriaceae</taxon>
        <taxon>Escherichia</taxon>
    </lineage>
</organism>
<dbReference type="EMBL" id="QKWZ01001275">
    <property type="protein sequence ID" value="PZT59087.1"/>
    <property type="molecule type" value="Genomic_DNA"/>
</dbReference>
<dbReference type="AlphaFoldDB" id="A0A2W6NSV3"/>